<proteinExistence type="predicted"/>
<sequence>MNLNVPDTIGWIGRGKVLFCFRIAILDYGRSEGIGACGMADVFDRIEWAVRGIFGEEPVCVHVGDAKECDIKRHPTYPKFRAEAIRSGVQSGPTSRLWESMIAMGRLCDLDGDETWRLVILDCITPCFRPISTSISRDFRVDCEEIRSAMVAAALEVWAATVTGVPPRHIRDRMVKAAFDVAFRRGKAAPSESLVDDVEMFRYEVPVQGSGLSASSIVDVNRIRDVDVAEQIRGERFGSLLHVLGCFDAVQGFHGEIRSGRRSGSVSQAMRVSRAARYRISSQSLYYYASDLYPSFVGLREAASVMGIAESAAHRLIRTGQFPFPVARAGRSYKVSSKPSCTLWTSRMPLFMSTTSRMAPFMRAAASGEPHRAQAVAWRLP</sequence>
<keyword evidence="2" id="KW-1185">Reference proteome</keyword>
<comment type="caution">
    <text evidence="1">The sequence shown here is derived from an EMBL/GenBank/DDBJ whole genome shotgun (WGS) entry which is preliminary data.</text>
</comment>
<dbReference type="EMBL" id="WTFF01000053">
    <property type="protein sequence ID" value="MBW5482321.1"/>
    <property type="molecule type" value="Genomic_DNA"/>
</dbReference>
<evidence type="ECO:0000313" key="1">
    <source>
        <dbReference type="EMBL" id="MBW5482321.1"/>
    </source>
</evidence>
<organism evidence="1 2">
    <name type="scientific">Streptomyces bambusae</name>
    <dbReference type="NCBI Taxonomy" id="1550616"/>
    <lineage>
        <taxon>Bacteria</taxon>
        <taxon>Bacillati</taxon>
        <taxon>Actinomycetota</taxon>
        <taxon>Actinomycetes</taxon>
        <taxon>Kitasatosporales</taxon>
        <taxon>Streptomycetaceae</taxon>
        <taxon>Streptomyces</taxon>
    </lineage>
</organism>
<dbReference type="RefSeq" id="WP_219666353.1">
    <property type="nucleotide sequence ID" value="NZ_WTFF01000053.1"/>
</dbReference>
<name>A0ABS6Z3J7_9ACTN</name>
<evidence type="ECO:0008006" key="3">
    <source>
        <dbReference type="Google" id="ProtNLM"/>
    </source>
</evidence>
<reference evidence="1 2" key="1">
    <citation type="submission" date="2019-12" db="EMBL/GenBank/DDBJ databases">
        <title>Genome sequence of Streptomyces bambusae.</title>
        <authorList>
            <person name="Bansal K."/>
            <person name="Choksket S."/>
            <person name="Korpole S."/>
            <person name="Patil P.B."/>
        </authorList>
    </citation>
    <scope>NUCLEOTIDE SEQUENCE [LARGE SCALE GENOMIC DNA]</scope>
    <source>
        <strain evidence="1 2">SK60</strain>
    </source>
</reference>
<gene>
    <name evidence="1" type="ORF">GPJ59_10605</name>
</gene>
<dbReference type="Proteomes" id="UP000812013">
    <property type="component" value="Unassembled WGS sequence"/>
</dbReference>
<protein>
    <recommendedName>
        <fullName evidence="3">Helix-turn-helix domain-containing protein</fullName>
    </recommendedName>
</protein>
<accession>A0ABS6Z3J7</accession>
<evidence type="ECO:0000313" key="2">
    <source>
        <dbReference type="Proteomes" id="UP000812013"/>
    </source>
</evidence>